<geneLocation type="plasmid" evidence="1 2">
    <name>2</name>
</geneLocation>
<organism evidence="1 2">
    <name type="scientific">Mycobacteroides abscessus subsp. bolletii 50594</name>
    <dbReference type="NCBI Taxonomy" id="1303024"/>
    <lineage>
        <taxon>Bacteria</taxon>
        <taxon>Bacillati</taxon>
        <taxon>Actinomycetota</taxon>
        <taxon>Actinomycetes</taxon>
        <taxon>Mycobacteriales</taxon>
        <taxon>Mycobacteriaceae</taxon>
        <taxon>Mycobacteroides</taxon>
        <taxon>Mycobacteroides abscessus</taxon>
    </lineage>
</organism>
<name>A0AB33AJ77_9MYCO</name>
<evidence type="ECO:0000313" key="1">
    <source>
        <dbReference type="EMBL" id="AGM31787.1"/>
    </source>
</evidence>
<proteinExistence type="predicted"/>
<dbReference type="Proteomes" id="UP000013961">
    <property type="component" value="Plasmid 2"/>
</dbReference>
<accession>A0AB33AJ77</accession>
<gene>
    <name evidence="1" type="ORF">MASS_2p0076</name>
</gene>
<dbReference type="AlphaFoldDB" id="A0AB33AJ77"/>
<dbReference type="KEGG" id="mabb:MASS_2p0076"/>
<keyword evidence="1" id="KW-0614">Plasmid</keyword>
<reference evidence="1 2" key="1">
    <citation type="journal article" date="2013" name="Genome Announc.">
        <title>Complete Genome Sequence of Mycobacterium massiliense Clinical Strain Asan 50594, Belonging to the Type II Genotype.</title>
        <authorList>
            <person name="Kim B.J."/>
            <person name="Kim B.R."/>
            <person name="Hong S.H."/>
            <person name="Seok S.H."/>
            <person name="Kook Y.H."/>
            <person name="Kim B.J."/>
        </authorList>
    </citation>
    <scope>NUCLEOTIDE SEQUENCE [LARGE SCALE GENOMIC DNA]</scope>
    <source>
        <strain evidence="1 2">50594</strain>
    </source>
</reference>
<protein>
    <submittedName>
        <fullName evidence="1">Uncharacterized protein</fullName>
    </submittedName>
</protein>
<dbReference type="EMBL" id="CP004376">
    <property type="protein sequence ID" value="AGM31787.1"/>
    <property type="molecule type" value="Genomic_DNA"/>
</dbReference>
<evidence type="ECO:0000313" key="2">
    <source>
        <dbReference type="Proteomes" id="UP000013961"/>
    </source>
</evidence>
<sequence length="162" mass="18429">MAPRPPRVWWMSVALTTQSVRDRVKTQTRRDGWLRLRAGDQLALCPKYRGVRRECRELITIVDVLSVRREPLRAITAADVAAEGFALSPEQFVEFFCRTHRGVEPDTEITRITWAYPRMCRGCGCTEYEACQALDGPCRWYSIAADNTGICTECLSTPAPLF</sequence>